<evidence type="ECO:0000256" key="1">
    <source>
        <dbReference type="ARBA" id="ARBA00005912"/>
    </source>
</evidence>
<dbReference type="eggNOG" id="KOG4759">
    <property type="taxonomic scope" value="Eukaryota"/>
</dbReference>
<reference evidence="8 9" key="1">
    <citation type="journal article" date="2012" name="G3 (Bethesda)">
        <title>Pichia sorbitophila, an interspecies yeast hybrid reveals early steps of genome resolution following polyploidization.</title>
        <authorList>
            <person name="Leh Louis V."/>
            <person name="Despons L."/>
            <person name="Friedrich A."/>
            <person name="Martin T."/>
            <person name="Durrens P."/>
            <person name="Casaregola S."/>
            <person name="Neuveglise C."/>
            <person name="Fairhead C."/>
            <person name="Marck C."/>
            <person name="Cruz J.A."/>
            <person name="Straub M.L."/>
            <person name="Kugler V."/>
            <person name="Sacerdot C."/>
            <person name="Uzunov Z."/>
            <person name="Thierry A."/>
            <person name="Weiss S."/>
            <person name="Bleykasten C."/>
            <person name="De Montigny J."/>
            <person name="Jacques N."/>
            <person name="Jung P."/>
            <person name="Lemaire M."/>
            <person name="Mallet S."/>
            <person name="Morel G."/>
            <person name="Richard G.F."/>
            <person name="Sarkar A."/>
            <person name="Savel G."/>
            <person name="Schacherer J."/>
            <person name="Seret M.L."/>
            <person name="Talla E."/>
            <person name="Samson G."/>
            <person name="Jubin C."/>
            <person name="Poulain J."/>
            <person name="Vacherie B."/>
            <person name="Barbe V."/>
            <person name="Pelletier E."/>
            <person name="Sherman D.J."/>
            <person name="Westhof E."/>
            <person name="Weissenbach J."/>
            <person name="Baret P.V."/>
            <person name="Wincker P."/>
            <person name="Gaillardin C."/>
            <person name="Dujon B."/>
            <person name="Souciet J.L."/>
        </authorList>
    </citation>
    <scope>NUCLEOTIDE SEQUENCE [LARGE SCALE GENOMIC DNA]</scope>
    <source>
        <strain evidence="9">ATCC MYA-4447 / BCRC 22081 / CBS 7064 / NBRC 10061 / NRRL Y-12695</strain>
    </source>
</reference>
<dbReference type="GO" id="GO:0043023">
    <property type="term" value="F:ribosomal large subunit binding"/>
    <property type="evidence" value="ECO:0007669"/>
    <property type="project" value="TreeGrafter"/>
</dbReference>
<evidence type="ECO:0000259" key="7">
    <source>
        <dbReference type="Pfam" id="PF01765"/>
    </source>
</evidence>
<dbReference type="AlphaFoldDB" id="G8YEW1"/>
<dbReference type="InterPro" id="IPR023584">
    <property type="entry name" value="Ribosome_recyc_fac_dom"/>
</dbReference>
<accession>G8YEW1</accession>
<evidence type="ECO:0000256" key="6">
    <source>
        <dbReference type="SAM" id="MobiDB-lite"/>
    </source>
</evidence>
<sequence length="256" mass="28608">MFGILRSLTGLRAYRGFIPQPKVHYVRSSQFHTAMILSKKAKVKSGATNKAKKGAQVEENTDASSAEASNIDFDDANAKFTSVLEKFKKHANDAKLGKTNPDIFDKLTIATSNGDVPFNQVAQSSIKGRNFVITVFDPSNSQSIVNSVLASDLNMNPQVDPTNKSTLKVPLPPVTTESKKENTKQLKAVFEKFKNGGKVSLASVRSDFRNKFQKSSKKKRLSDEEEQIWKNFEKLHKEYTDKLSSIYKEAEQKILK</sequence>
<dbReference type="EMBL" id="FO082051">
    <property type="protein sequence ID" value="CCE81710.1"/>
    <property type="molecule type" value="Genomic_DNA"/>
</dbReference>
<dbReference type="HOGENOM" id="CLU_085410_0_0_1"/>
<dbReference type="Gene3D" id="3.30.1360.40">
    <property type="match status" value="1"/>
</dbReference>
<proteinExistence type="inferred from homology"/>
<keyword evidence="9" id="KW-1185">Reference proteome</keyword>
<evidence type="ECO:0000256" key="2">
    <source>
        <dbReference type="ARBA" id="ARBA00020581"/>
    </source>
</evidence>
<protein>
    <recommendedName>
        <fullName evidence="2">Ribosome-recycling factor, mitochondrial</fullName>
    </recommendedName>
    <alternativeName>
        <fullName evidence="5">Ribosome-releasing factor, mitochondrial</fullName>
    </alternativeName>
</protein>
<comment type="similarity">
    <text evidence="1">Belongs to the RRF family.</text>
</comment>
<evidence type="ECO:0000256" key="5">
    <source>
        <dbReference type="ARBA" id="ARBA00033107"/>
    </source>
</evidence>
<dbReference type="FunCoup" id="G8YEW1">
    <property type="interactions" value="127"/>
</dbReference>
<dbReference type="SUPFAM" id="SSF55194">
    <property type="entry name" value="Ribosome recycling factor, RRF"/>
    <property type="match status" value="1"/>
</dbReference>
<evidence type="ECO:0000256" key="3">
    <source>
        <dbReference type="ARBA" id="ARBA00022917"/>
    </source>
</evidence>
<dbReference type="InParanoid" id="G8YEW1"/>
<gene>
    <name evidence="8" type="primary">Piso0_002375</name>
    <name evidence="8" type="ORF">GNLVRS01_PISO0I08808g</name>
</gene>
<keyword evidence="3" id="KW-0648">Protein biosynthesis</keyword>
<comment type="function">
    <text evidence="4">Necessary for protein synthesis in mitochondria. Functions as a ribosome recycling factor in mitochondria.</text>
</comment>
<feature type="region of interest" description="Disordered" evidence="6">
    <location>
        <begin position="47"/>
        <end position="66"/>
    </location>
</feature>
<name>G8YEW1_PICSO</name>
<dbReference type="InterPro" id="IPR036191">
    <property type="entry name" value="RRF_sf"/>
</dbReference>
<dbReference type="PANTHER" id="PTHR20982:SF3">
    <property type="entry name" value="MITOCHONDRIAL RIBOSOME RECYCLING FACTOR PSEUDO 1"/>
    <property type="match status" value="1"/>
</dbReference>
<dbReference type="OrthoDB" id="407355at2759"/>
<dbReference type="GO" id="GO:0005739">
    <property type="term" value="C:mitochondrion"/>
    <property type="evidence" value="ECO:0007669"/>
    <property type="project" value="TreeGrafter"/>
</dbReference>
<dbReference type="InterPro" id="IPR002661">
    <property type="entry name" value="Ribosome_recyc_fac"/>
</dbReference>
<dbReference type="Proteomes" id="UP000005222">
    <property type="component" value="Chromosome I"/>
</dbReference>
<dbReference type="Gene3D" id="1.10.132.20">
    <property type="entry name" value="Ribosome-recycling factor"/>
    <property type="match status" value="1"/>
</dbReference>
<evidence type="ECO:0000313" key="8">
    <source>
        <dbReference type="EMBL" id="CCE81710.1"/>
    </source>
</evidence>
<dbReference type="PANTHER" id="PTHR20982">
    <property type="entry name" value="RIBOSOME RECYCLING FACTOR"/>
    <property type="match status" value="1"/>
</dbReference>
<feature type="domain" description="Ribosome recycling factor" evidence="7">
    <location>
        <begin position="87"/>
        <end position="255"/>
    </location>
</feature>
<organism evidence="8 9">
    <name type="scientific">Pichia sorbitophila (strain ATCC MYA-4447 / BCRC 22081 / CBS 7064 / NBRC 10061 / NRRL Y-12695)</name>
    <name type="common">Hybrid yeast</name>
    <dbReference type="NCBI Taxonomy" id="559304"/>
    <lineage>
        <taxon>Eukaryota</taxon>
        <taxon>Fungi</taxon>
        <taxon>Dikarya</taxon>
        <taxon>Ascomycota</taxon>
        <taxon>Saccharomycotina</taxon>
        <taxon>Pichiomycetes</taxon>
        <taxon>Debaryomycetaceae</taxon>
        <taxon>Millerozyma</taxon>
    </lineage>
</organism>
<dbReference type="GO" id="GO:0006412">
    <property type="term" value="P:translation"/>
    <property type="evidence" value="ECO:0007669"/>
    <property type="project" value="UniProtKB-KW"/>
</dbReference>
<dbReference type="Pfam" id="PF01765">
    <property type="entry name" value="RRF"/>
    <property type="match status" value="1"/>
</dbReference>
<evidence type="ECO:0000313" key="9">
    <source>
        <dbReference type="Proteomes" id="UP000005222"/>
    </source>
</evidence>
<evidence type="ECO:0000256" key="4">
    <source>
        <dbReference type="ARBA" id="ARBA00024909"/>
    </source>
</evidence>
<dbReference type="OMA" id="AIRNDWM"/>
<dbReference type="STRING" id="559304.G8YEW1"/>